<evidence type="ECO:0000313" key="3">
    <source>
        <dbReference type="Proteomes" id="UP000515977"/>
    </source>
</evidence>
<keyword evidence="1" id="KW-0732">Signal</keyword>
<feature type="signal peptide" evidence="1">
    <location>
        <begin position="1"/>
        <end position="18"/>
    </location>
</feature>
<dbReference type="KEGG" id="tbv:H9L17_08235"/>
<dbReference type="PROSITE" id="PS51257">
    <property type="entry name" value="PROKAR_LIPOPROTEIN"/>
    <property type="match status" value="1"/>
</dbReference>
<keyword evidence="3" id="KW-1185">Reference proteome</keyword>
<evidence type="ECO:0000256" key="1">
    <source>
        <dbReference type="SAM" id="SignalP"/>
    </source>
</evidence>
<evidence type="ECO:0000313" key="2">
    <source>
        <dbReference type="EMBL" id="QNN45236.1"/>
    </source>
</evidence>
<dbReference type="RefSeq" id="WP_187569003.1">
    <property type="nucleotide sequence ID" value="NZ_CP060711.1"/>
</dbReference>
<dbReference type="EMBL" id="CP060711">
    <property type="protein sequence ID" value="QNN45236.1"/>
    <property type="molecule type" value="Genomic_DNA"/>
</dbReference>
<organism evidence="2 3">
    <name type="scientific">Thermomonas brevis</name>
    <dbReference type="NCBI Taxonomy" id="215691"/>
    <lineage>
        <taxon>Bacteria</taxon>
        <taxon>Pseudomonadati</taxon>
        <taxon>Pseudomonadota</taxon>
        <taxon>Gammaproteobacteria</taxon>
        <taxon>Lysobacterales</taxon>
        <taxon>Lysobacteraceae</taxon>
        <taxon>Thermomonas</taxon>
    </lineage>
</organism>
<gene>
    <name evidence="2" type="ORF">H9L17_08235</name>
</gene>
<feature type="chain" id="PRO_5028878954" evidence="1">
    <location>
        <begin position="19"/>
        <end position="167"/>
    </location>
</feature>
<name>A0A7G9QPG1_9GAMM</name>
<proteinExistence type="predicted"/>
<protein>
    <submittedName>
        <fullName evidence="2">Uncharacterized protein</fullName>
    </submittedName>
</protein>
<accession>A0A7G9QPG1</accession>
<sequence length="167" mass="17234">MRLNKMALALSMAMVVVCGCKKEAAAQDATTPEAAAAAVPAEAQEAAGTEDDSASASTLKKSDAYKLGAAMAAMTVVCGVAKPAEAEAGLARMKVEAAVNGVSAAEIEVLYRSALAQGEAAKVQNPARFEEECAGLRKMADPAEVKKMEQAAKELEAWAKKMEAKAK</sequence>
<dbReference type="AlphaFoldDB" id="A0A7G9QPG1"/>
<dbReference type="Proteomes" id="UP000515977">
    <property type="component" value="Chromosome"/>
</dbReference>
<reference evidence="2 3" key="1">
    <citation type="submission" date="2020-08" db="EMBL/GenBank/DDBJ databases">
        <title>Genome sequence of Thermomonas brevis KACC 16975T.</title>
        <authorList>
            <person name="Hyun D.-W."/>
            <person name="Bae J.-W."/>
        </authorList>
    </citation>
    <scope>NUCLEOTIDE SEQUENCE [LARGE SCALE GENOMIC DNA]</scope>
    <source>
        <strain evidence="2 3">KACC 16975</strain>
    </source>
</reference>